<dbReference type="KEGG" id="amyt:AMYT_2211"/>
<protein>
    <submittedName>
        <fullName evidence="2">Uncharacterized protein</fullName>
    </submittedName>
</protein>
<gene>
    <name evidence="2" type="ORF">CP985_08635</name>
</gene>
<keyword evidence="3" id="KW-1185">Reference proteome</keyword>
<evidence type="ECO:0000313" key="2">
    <source>
        <dbReference type="EMBL" id="RXK15421.1"/>
    </source>
</evidence>
<dbReference type="Proteomes" id="UP000290092">
    <property type="component" value="Unassembled WGS sequence"/>
</dbReference>
<evidence type="ECO:0000313" key="3">
    <source>
        <dbReference type="Proteomes" id="UP000290092"/>
    </source>
</evidence>
<reference evidence="2 3" key="1">
    <citation type="submission" date="2017-09" db="EMBL/GenBank/DDBJ databases">
        <title>Genomics of the genus Arcobacter.</title>
        <authorList>
            <person name="Perez-Cataluna A."/>
            <person name="Figueras M.J."/>
            <person name="Salas-Masso N."/>
        </authorList>
    </citation>
    <scope>NUCLEOTIDE SEQUENCE [LARGE SCALE GENOMIC DNA]</scope>
    <source>
        <strain evidence="2 3">CECT 7386</strain>
    </source>
</reference>
<dbReference type="RefSeq" id="WP_114842584.1">
    <property type="nucleotide sequence ID" value="NZ_CP031219.1"/>
</dbReference>
<accession>A0AAX2AIZ8</accession>
<comment type="caution">
    <text evidence="2">The sequence shown here is derived from an EMBL/GenBank/DDBJ whole genome shotgun (WGS) entry which is preliminary data.</text>
</comment>
<dbReference type="EMBL" id="NXID01000029">
    <property type="protein sequence ID" value="RXK15421.1"/>
    <property type="molecule type" value="Genomic_DNA"/>
</dbReference>
<evidence type="ECO:0000256" key="1">
    <source>
        <dbReference type="SAM" id="Coils"/>
    </source>
</evidence>
<name>A0AAX2AIZ8_9BACT</name>
<sequence length="125" mass="14405">MINELVNKMLSLTLKMQESILLDIEDIKQAKHENLLERNDEKEEMINEIAKLKSQLNEQLILAMKNGEDVNKYRDEVDNLESELKKLYGLNSELAAIVLPVQQMYKDIVDELTEKNGGVLFDVKA</sequence>
<feature type="coiled-coil region" evidence="1">
    <location>
        <begin position="32"/>
        <end position="90"/>
    </location>
</feature>
<dbReference type="AlphaFoldDB" id="A0AAX2AIZ8"/>
<keyword evidence="1" id="KW-0175">Coiled coil</keyword>
<proteinExistence type="predicted"/>
<organism evidence="2 3">
    <name type="scientific">Malaciobacter mytili LMG 24559</name>
    <dbReference type="NCBI Taxonomy" id="1032238"/>
    <lineage>
        <taxon>Bacteria</taxon>
        <taxon>Pseudomonadati</taxon>
        <taxon>Campylobacterota</taxon>
        <taxon>Epsilonproteobacteria</taxon>
        <taxon>Campylobacterales</taxon>
        <taxon>Arcobacteraceae</taxon>
        <taxon>Malaciobacter</taxon>
    </lineage>
</organism>